<dbReference type="SUPFAM" id="SSF56300">
    <property type="entry name" value="Metallo-dependent phosphatases"/>
    <property type="match status" value="1"/>
</dbReference>
<dbReference type="AlphaFoldDB" id="A0A915ICR0"/>
<keyword evidence="1" id="KW-1185">Reference proteome</keyword>
<dbReference type="GO" id="GO:0006303">
    <property type="term" value="P:double-strand break repair via nonhomologous end joining"/>
    <property type="evidence" value="ECO:0007669"/>
    <property type="project" value="TreeGrafter"/>
</dbReference>
<dbReference type="GO" id="GO:0000014">
    <property type="term" value="F:single-stranded DNA endodeoxyribonuclease activity"/>
    <property type="evidence" value="ECO:0007669"/>
    <property type="project" value="TreeGrafter"/>
</dbReference>
<sequence>MVIFLQISPLLLKKDETRLALFGLGAVRDERLHRMFLQDKVKFLTLADKTAACREWFNMFVLHQNRAKHGQTNYIPEKMLPDFFDLVIWDPTPSAENEFFVMQPGSSVATALSEGEAGDKFVAILKIKGKDFKVEKLKLKTVRQFYFQRLTMSETKITPNRSDT</sequence>
<dbReference type="WBParaSite" id="nRc.2.0.1.t11974-RA">
    <property type="protein sequence ID" value="nRc.2.0.1.t11974-RA"/>
    <property type="gene ID" value="nRc.2.0.1.g11974"/>
</dbReference>
<dbReference type="GO" id="GO:0035861">
    <property type="term" value="C:site of double-strand break"/>
    <property type="evidence" value="ECO:0007669"/>
    <property type="project" value="TreeGrafter"/>
</dbReference>
<dbReference type="Proteomes" id="UP000887565">
    <property type="component" value="Unplaced"/>
</dbReference>
<dbReference type="GO" id="GO:0097552">
    <property type="term" value="P:mitochondrial double-strand break repair via homologous recombination"/>
    <property type="evidence" value="ECO:0007669"/>
    <property type="project" value="TreeGrafter"/>
</dbReference>
<dbReference type="GO" id="GO:0031573">
    <property type="term" value="P:mitotic intra-S DNA damage checkpoint signaling"/>
    <property type="evidence" value="ECO:0007669"/>
    <property type="project" value="TreeGrafter"/>
</dbReference>
<evidence type="ECO:0000313" key="1">
    <source>
        <dbReference type="Proteomes" id="UP000887565"/>
    </source>
</evidence>
<dbReference type="PANTHER" id="PTHR10139">
    <property type="entry name" value="DOUBLE-STRAND BREAK REPAIR PROTEIN MRE11"/>
    <property type="match status" value="1"/>
</dbReference>
<organism evidence="1 2">
    <name type="scientific">Romanomermis culicivorax</name>
    <name type="common">Nematode worm</name>
    <dbReference type="NCBI Taxonomy" id="13658"/>
    <lineage>
        <taxon>Eukaryota</taxon>
        <taxon>Metazoa</taxon>
        <taxon>Ecdysozoa</taxon>
        <taxon>Nematoda</taxon>
        <taxon>Enoplea</taxon>
        <taxon>Dorylaimia</taxon>
        <taxon>Mermithida</taxon>
        <taxon>Mermithoidea</taxon>
        <taxon>Mermithidae</taxon>
        <taxon>Romanomermis</taxon>
    </lineage>
</organism>
<reference evidence="2" key="1">
    <citation type="submission" date="2022-11" db="UniProtKB">
        <authorList>
            <consortium name="WormBaseParasite"/>
        </authorList>
    </citation>
    <scope>IDENTIFICATION</scope>
</reference>
<dbReference type="GO" id="GO:0030870">
    <property type="term" value="C:Mre11 complex"/>
    <property type="evidence" value="ECO:0007669"/>
    <property type="project" value="TreeGrafter"/>
</dbReference>
<evidence type="ECO:0000313" key="2">
    <source>
        <dbReference type="WBParaSite" id="nRc.2.0.1.t11974-RA"/>
    </source>
</evidence>
<proteinExistence type="predicted"/>
<dbReference type="GO" id="GO:0042138">
    <property type="term" value="P:meiotic DNA double-strand break formation"/>
    <property type="evidence" value="ECO:0007669"/>
    <property type="project" value="TreeGrafter"/>
</dbReference>
<dbReference type="Gene3D" id="3.60.21.10">
    <property type="match status" value="1"/>
</dbReference>
<dbReference type="PANTHER" id="PTHR10139:SF1">
    <property type="entry name" value="DOUBLE-STRAND BREAK REPAIR PROTEIN MRE11"/>
    <property type="match status" value="1"/>
</dbReference>
<dbReference type="GO" id="GO:0007095">
    <property type="term" value="P:mitotic G2 DNA damage checkpoint signaling"/>
    <property type="evidence" value="ECO:0007669"/>
    <property type="project" value="TreeGrafter"/>
</dbReference>
<dbReference type="GO" id="GO:0000724">
    <property type="term" value="P:double-strand break repair via homologous recombination"/>
    <property type="evidence" value="ECO:0007669"/>
    <property type="project" value="TreeGrafter"/>
</dbReference>
<dbReference type="OMA" id="TAACREW"/>
<accession>A0A915ICR0</accession>
<name>A0A915ICR0_ROMCU</name>
<dbReference type="GO" id="GO:0000723">
    <property type="term" value="P:telomere maintenance"/>
    <property type="evidence" value="ECO:0007669"/>
    <property type="project" value="TreeGrafter"/>
</dbReference>
<protein>
    <submittedName>
        <fullName evidence="2">Uncharacterized protein</fullName>
    </submittedName>
</protein>
<dbReference type="InterPro" id="IPR029052">
    <property type="entry name" value="Metallo-depent_PP-like"/>
</dbReference>